<keyword evidence="8 12" id="KW-0812">Transmembrane</keyword>
<evidence type="ECO:0000313" key="14">
    <source>
        <dbReference type="Proteomes" id="UP000249396"/>
    </source>
</evidence>
<keyword evidence="9 12" id="KW-0201">Cytochrome c-type biogenesis</keyword>
<evidence type="ECO:0000256" key="6">
    <source>
        <dbReference type="ARBA" id="ARBA00022475"/>
    </source>
</evidence>
<evidence type="ECO:0000256" key="3">
    <source>
        <dbReference type="ARBA" id="ARBA00008741"/>
    </source>
</evidence>
<dbReference type="PANTHER" id="PTHR37531">
    <property type="entry name" value="HEME EXPORTER PROTEIN D"/>
    <property type="match status" value="1"/>
</dbReference>
<keyword evidence="11 12" id="KW-0472">Membrane</keyword>
<evidence type="ECO:0000313" key="13">
    <source>
        <dbReference type="EMBL" id="PZN69632.1"/>
    </source>
</evidence>
<reference evidence="13 14" key="1">
    <citation type="journal article" date="2018" name="Aquat. Microb. Ecol.">
        <title>Gammaproteobacterial methanotrophs dominate.</title>
        <authorList>
            <person name="Rissanen A.J."/>
            <person name="Saarenheimo J."/>
            <person name="Tiirola M."/>
            <person name="Peura S."/>
            <person name="Aalto S.L."/>
            <person name="Karvinen A."/>
            <person name="Nykanen H."/>
        </authorList>
    </citation>
    <scope>NUCLEOTIDE SEQUENCE [LARGE SCALE GENOMIC DNA]</scope>
    <source>
        <strain evidence="13">AMbin10</strain>
    </source>
</reference>
<dbReference type="AlphaFoldDB" id="A0A2W4QBN2"/>
<dbReference type="PANTHER" id="PTHR37531:SF1">
    <property type="entry name" value="HEME EXPORTER PROTEIN D"/>
    <property type="match status" value="1"/>
</dbReference>
<dbReference type="GO" id="GO:0005886">
    <property type="term" value="C:plasma membrane"/>
    <property type="evidence" value="ECO:0007669"/>
    <property type="project" value="UniProtKB-SubCell"/>
</dbReference>
<evidence type="ECO:0000256" key="9">
    <source>
        <dbReference type="ARBA" id="ARBA00022748"/>
    </source>
</evidence>
<dbReference type="InterPro" id="IPR052075">
    <property type="entry name" value="Heme_exporter_D"/>
</dbReference>
<evidence type="ECO:0000256" key="1">
    <source>
        <dbReference type="ARBA" id="ARBA00002442"/>
    </source>
</evidence>
<sequence>MSLEQFFAMGGYAFYVWTAYAVAFAVLVFNLILPLRRKTEVHKSIERLFKLERPRP</sequence>
<dbReference type="NCBIfam" id="TIGR03141">
    <property type="entry name" value="cytochro_ccmD"/>
    <property type="match status" value="1"/>
</dbReference>
<feature type="transmembrane region" description="Helical" evidence="12">
    <location>
        <begin position="12"/>
        <end position="33"/>
    </location>
</feature>
<dbReference type="GO" id="GO:0015886">
    <property type="term" value="P:heme transport"/>
    <property type="evidence" value="ECO:0007669"/>
    <property type="project" value="InterPro"/>
</dbReference>
<dbReference type="InterPro" id="IPR007078">
    <property type="entry name" value="Haem_export_protD_CcmD"/>
</dbReference>
<keyword evidence="6 12" id="KW-1003">Cell membrane</keyword>
<name>A0A2W4QBN2_9GAMM</name>
<proteinExistence type="inferred from homology"/>
<evidence type="ECO:0000256" key="5">
    <source>
        <dbReference type="ARBA" id="ARBA00022448"/>
    </source>
</evidence>
<protein>
    <recommendedName>
        <fullName evidence="4 12">Heme exporter protein D</fullName>
    </recommendedName>
</protein>
<evidence type="ECO:0000256" key="10">
    <source>
        <dbReference type="ARBA" id="ARBA00022989"/>
    </source>
</evidence>
<organism evidence="13 14">
    <name type="scientific">Candidatus Methylumidiphilus alinenensis</name>
    <dbReference type="NCBI Taxonomy" id="2202197"/>
    <lineage>
        <taxon>Bacteria</taxon>
        <taxon>Pseudomonadati</taxon>
        <taxon>Pseudomonadota</taxon>
        <taxon>Gammaproteobacteria</taxon>
        <taxon>Methylococcales</taxon>
        <taxon>Candidatus Methylumidiphilus</taxon>
    </lineage>
</organism>
<keyword evidence="10 12" id="KW-1133">Transmembrane helix</keyword>
<dbReference type="GO" id="GO:0017004">
    <property type="term" value="P:cytochrome complex assembly"/>
    <property type="evidence" value="ECO:0007669"/>
    <property type="project" value="UniProtKB-KW"/>
</dbReference>
<comment type="caution">
    <text evidence="13">The sequence shown here is derived from an EMBL/GenBank/DDBJ whole genome shotgun (WGS) entry which is preliminary data.</text>
</comment>
<evidence type="ECO:0000256" key="8">
    <source>
        <dbReference type="ARBA" id="ARBA00022692"/>
    </source>
</evidence>
<comment type="function">
    <text evidence="1 12">Required for the export of heme to the periplasm for the biogenesis of c-type cytochromes.</text>
</comment>
<evidence type="ECO:0000256" key="7">
    <source>
        <dbReference type="ARBA" id="ARBA00022519"/>
    </source>
</evidence>
<dbReference type="Proteomes" id="UP000249396">
    <property type="component" value="Unassembled WGS sequence"/>
</dbReference>
<keyword evidence="5 12" id="KW-0813">Transport</keyword>
<evidence type="ECO:0000256" key="4">
    <source>
        <dbReference type="ARBA" id="ARBA00016461"/>
    </source>
</evidence>
<comment type="similarity">
    <text evidence="3 12">Belongs to the CcmD/CycX/HelD family.</text>
</comment>
<evidence type="ECO:0000256" key="12">
    <source>
        <dbReference type="RuleBase" id="RU363101"/>
    </source>
</evidence>
<comment type="subcellular location">
    <subcellularLocation>
        <location evidence="2 12">Cell inner membrane</location>
        <topology evidence="2 12">Single-pass membrane protein</topology>
    </subcellularLocation>
</comment>
<evidence type="ECO:0000256" key="11">
    <source>
        <dbReference type="ARBA" id="ARBA00023136"/>
    </source>
</evidence>
<gene>
    <name evidence="13" type="primary">ccmD</name>
    <name evidence="13" type="ORF">DM484_29340</name>
</gene>
<evidence type="ECO:0000256" key="2">
    <source>
        <dbReference type="ARBA" id="ARBA00004377"/>
    </source>
</evidence>
<dbReference type="GO" id="GO:1903607">
    <property type="term" value="P:cytochrome c biosynthetic process"/>
    <property type="evidence" value="ECO:0007669"/>
    <property type="project" value="TreeGrafter"/>
</dbReference>
<dbReference type="Pfam" id="PF04995">
    <property type="entry name" value="CcmD"/>
    <property type="match status" value="1"/>
</dbReference>
<accession>A0A2W4QBN2</accession>
<keyword evidence="7 12" id="KW-0997">Cell inner membrane</keyword>
<dbReference type="EMBL" id="QJPH01000573">
    <property type="protein sequence ID" value="PZN69632.1"/>
    <property type="molecule type" value="Genomic_DNA"/>
</dbReference>